<accession>A0A2P2P8E8</accession>
<reference evidence="1" key="1">
    <citation type="submission" date="2018-02" db="EMBL/GenBank/DDBJ databases">
        <title>Rhizophora mucronata_Transcriptome.</title>
        <authorList>
            <person name="Meera S.P."/>
            <person name="Sreeshan A."/>
            <person name="Augustine A."/>
        </authorList>
    </citation>
    <scope>NUCLEOTIDE SEQUENCE</scope>
    <source>
        <tissue evidence="1">Leaf</tissue>
    </source>
</reference>
<evidence type="ECO:0000313" key="1">
    <source>
        <dbReference type="EMBL" id="MBX50911.1"/>
    </source>
</evidence>
<proteinExistence type="predicted"/>
<dbReference type="AlphaFoldDB" id="A0A2P2P8E8"/>
<name>A0A2P2P8E8_RHIMU</name>
<dbReference type="EMBL" id="GGEC01070427">
    <property type="protein sequence ID" value="MBX50911.1"/>
    <property type="molecule type" value="Transcribed_RNA"/>
</dbReference>
<protein>
    <submittedName>
        <fullName evidence="1">Uncharacterized protein</fullName>
    </submittedName>
</protein>
<sequence length="47" mass="5659">MQRVHPFREKIKFQETTDKEGSTAARFHQLACKNREKKKGQIWSRIN</sequence>
<organism evidence="1">
    <name type="scientific">Rhizophora mucronata</name>
    <name type="common">Asiatic mangrove</name>
    <dbReference type="NCBI Taxonomy" id="61149"/>
    <lineage>
        <taxon>Eukaryota</taxon>
        <taxon>Viridiplantae</taxon>
        <taxon>Streptophyta</taxon>
        <taxon>Embryophyta</taxon>
        <taxon>Tracheophyta</taxon>
        <taxon>Spermatophyta</taxon>
        <taxon>Magnoliopsida</taxon>
        <taxon>eudicotyledons</taxon>
        <taxon>Gunneridae</taxon>
        <taxon>Pentapetalae</taxon>
        <taxon>rosids</taxon>
        <taxon>fabids</taxon>
        <taxon>Malpighiales</taxon>
        <taxon>Rhizophoraceae</taxon>
        <taxon>Rhizophora</taxon>
    </lineage>
</organism>